<dbReference type="InterPro" id="IPR027417">
    <property type="entry name" value="P-loop_NTPase"/>
</dbReference>
<keyword evidence="6 7" id="KW-0472">Membrane</keyword>
<dbReference type="GO" id="GO:0016020">
    <property type="term" value="C:membrane"/>
    <property type="evidence" value="ECO:0007669"/>
    <property type="project" value="UniProtKB-SubCell"/>
</dbReference>
<evidence type="ECO:0000259" key="8">
    <source>
        <dbReference type="PROSITE" id="PS50893"/>
    </source>
</evidence>
<evidence type="ECO:0000256" key="6">
    <source>
        <dbReference type="ARBA" id="ARBA00023136"/>
    </source>
</evidence>
<name>A0A8B7Z322_ACAPL</name>
<reference evidence="11" key="1">
    <citation type="submission" date="2025-08" db="UniProtKB">
        <authorList>
            <consortium name="RefSeq"/>
        </authorList>
    </citation>
    <scope>IDENTIFICATION</scope>
</reference>
<feature type="transmembrane region" description="Helical" evidence="7">
    <location>
        <begin position="507"/>
        <end position="530"/>
    </location>
</feature>
<dbReference type="Pfam" id="PF00005">
    <property type="entry name" value="ABC_tran"/>
    <property type="match status" value="1"/>
</dbReference>
<feature type="transmembrane region" description="Helical" evidence="7">
    <location>
        <begin position="584"/>
        <end position="605"/>
    </location>
</feature>
<dbReference type="GO" id="GO:0005524">
    <property type="term" value="F:ATP binding"/>
    <property type="evidence" value="ECO:0007669"/>
    <property type="project" value="UniProtKB-KW"/>
</dbReference>
<dbReference type="SMART" id="SM00382">
    <property type="entry name" value="AAA"/>
    <property type="match status" value="1"/>
</dbReference>
<evidence type="ECO:0000313" key="10">
    <source>
        <dbReference type="Proteomes" id="UP000694845"/>
    </source>
</evidence>
<dbReference type="CDD" id="cd03230">
    <property type="entry name" value="ABC_DR_subfamily_A"/>
    <property type="match status" value="1"/>
</dbReference>
<dbReference type="Gene3D" id="3.40.50.300">
    <property type="entry name" value="P-loop containing nucleotide triphosphate hydrolases"/>
    <property type="match status" value="1"/>
</dbReference>
<evidence type="ECO:0000259" key="9">
    <source>
        <dbReference type="PROSITE" id="PS51012"/>
    </source>
</evidence>
<keyword evidence="5 7" id="KW-1133">Transmembrane helix</keyword>
<dbReference type="KEGG" id="aplc:110984302"/>
<dbReference type="InterPro" id="IPR017871">
    <property type="entry name" value="ABC_transporter-like_CS"/>
</dbReference>
<dbReference type="GeneID" id="110984302"/>
<dbReference type="RefSeq" id="XP_022100023.1">
    <property type="nucleotide sequence ID" value="XM_022244331.1"/>
</dbReference>
<dbReference type="PANTHER" id="PTHR43038">
    <property type="entry name" value="ATP-BINDING CASSETTE, SUB-FAMILY H, MEMBER 1"/>
    <property type="match status" value="1"/>
</dbReference>
<dbReference type="PROSITE" id="PS51012">
    <property type="entry name" value="ABC_TM2"/>
    <property type="match status" value="1"/>
</dbReference>
<dbReference type="Proteomes" id="UP000694845">
    <property type="component" value="Unplaced"/>
</dbReference>
<dbReference type="PROSITE" id="PS00211">
    <property type="entry name" value="ABC_TRANSPORTER_1"/>
    <property type="match status" value="1"/>
</dbReference>
<dbReference type="InterPro" id="IPR003439">
    <property type="entry name" value="ABC_transporter-like_ATP-bd"/>
</dbReference>
<dbReference type="SUPFAM" id="SSF52540">
    <property type="entry name" value="P-loop containing nucleoside triphosphate hydrolases"/>
    <property type="match status" value="1"/>
</dbReference>
<evidence type="ECO:0000256" key="3">
    <source>
        <dbReference type="ARBA" id="ARBA00022741"/>
    </source>
</evidence>
<keyword evidence="10" id="KW-1185">Reference proteome</keyword>
<gene>
    <name evidence="11" type="primary">LOC110984302</name>
</gene>
<evidence type="ECO:0000256" key="2">
    <source>
        <dbReference type="ARBA" id="ARBA00022692"/>
    </source>
</evidence>
<keyword evidence="2 7" id="KW-0812">Transmembrane</keyword>
<feature type="transmembrane region" description="Helical" evidence="7">
    <location>
        <begin position="677"/>
        <end position="698"/>
    </location>
</feature>
<protein>
    <submittedName>
        <fullName evidence="11">ABC transporter G family member 20-like isoform X1</fullName>
    </submittedName>
</protein>
<dbReference type="GO" id="GO:0016887">
    <property type="term" value="F:ATP hydrolysis activity"/>
    <property type="evidence" value="ECO:0007669"/>
    <property type="project" value="InterPro"/>
</dbReference>
<sequence>MKMAGDNDSVAAVQCINIKKHYGRGAHRLDVLQNLNMFVPQGSIYGLLGPSGCGKTTLLRCILGRLSMDHGTIWTLGKLPGTIGHGVPGSMVGYMPQETALYEDFTISETLNYFGTIHGMPRDVLQGRKEFLINLLDLPSMDSMIRNLSGGQKRRVSFAAALVQSPPLLILDEPTVGVDPLLRIRIWEHLLAFAKEWNTTIILTTHYIEEARQANIVGLMRNGKLLSESPPQDLIDCYQMPTLEDVFLKLCVQDSERRGDDEEQAQSTAVVVHSINGAVERNVSSSQEDVVFSSDSAMLIDESRHVCKPGPSKLRCSDIFLSPAHLWALMVKNIIRIMRNPGILFFTVVIPILQTSLFCLAVGNDPRDLSVAVANLDHPPILSKLYLQQIDNYTVHQIPVDTLSLGKAGVRSGEYWGVIEMGANFSVDLLKRFQNYSSADNATIQGGSVHVYLDMTNSQIAISLQQKLLEAFQNFTQKLLPNPQIAEIPVVFEPPIYGSTRTKFVDFAAPGIILTIIFFLAMGVTALSLVTERKEGLLDRSWVAGVSSTEVMLAHILVTGLLTIIQIILVLVFILAVFKIPNEGSLALITLLCILQGFCGQAFGLFSSSVCSTEITVMQFTQGFFYPIILMSGIIWPIQSMPDVLYYISLCLPQTYANEGLRNILSKGWGMEHFEVWLGYVITLAWSLVFLTLSAVFLRIRK</sequence>
<feature type="transmembrane region" description="Helical" evidence="7">
    <location>
        <begin position="551"/>
        <end position="578"/>
    </location>
</feature>
<keyword evidence="4" id="KW-0067">ATP-binding</keyword>
<organism evidence="10 11">
    <name type="scientific">Acanthaster planci</name>
    <name type="common">Crown-of-thorns starfish</name>
    <dbReference type="NCBI Taxonomy" id="133434"/>
    <lineage>
        <taxon>Eukaryota</taxon>
        <taxon>Metazoa</taxon>
        <taxon>Echinodermata</taxon>
        <taxon>Eleutherozoa</taxon>
        <taxon>Asterozoa</taxon>
        <taxon>Asteroidea</taxon>
        <taxon>Valvatacea</taxon>
        <taxon>Valvatida</taxon>
        <taxon>Acanthasteridae</taxon>
        <taxon>Acanthaster</taxon>
    </lineage>
</organism>
<dbReference type="AlphaFoldDB" id="A0A8B7Z322"/>
<evidence type="ECO:0000256" key="7">
    <source>
        <dbReference type="SAM" id="Phobius"/>
    </source>
</evidence>
<evidence type="ECO:0000256" key="4">
    <source>
        <dbReference type="ARBA" id="ARBA00022840"/>
    </source>
</evidence>
<keyword evidence="3" id="KW-0547">Nucleotide-binding</keyword>
<dbReference type="InterPro" id="IPR003593">
    <property type="entry name" value="AAA+_ATPase"/>
</dbReference>
<dbReference type="PROSITE" id="PS50893">
    <property type="entry name" value="ABC_TRANSPORTER_2"/>
    <property type="match status" value="1"/>
</dbReference>
<dbReference type="GO" id="GO:0140359">
    <property type="term" value="F:ABC-type transporter activity"/>
    <property type="evidence" value="ECO:0007669"/>
    <property type="project" value="InterPro"/>
</dbReference>
<proteinExistence type="predicted"/>
<dbReference type="OrthoDB" id="10255969at2759"/>
<accession>A0A8B7Z322</accession>
<evidence type="ECO:0000256" key="1">
    <source>
        <dbReference type="ARBA" id="ARBA00004141"/>
    </source>
</evidence>
<evidence type="ECO:0000313" key="11">
    <source>
        <dbReference type="RefSeq" id="XP_022100023.1"/>
    </source>
</evidence>
<feature type="domain" description="ABC transporter" evidence="8">
    <location>
        <begin position="13"/>
        <end position="247"/>
    </location>
</feature>
<dbReference type="OMA" id="SRYFIER"/>
<comment type="subcellular location">
    <subcellularLocation>
        <location evidence="1">Membrane</location>
        <topology evidence="1">Multi-pass membrane protein</topology>
    </subcellularLocation>
</comment>
<evidence type="ECO:0000256" key="5">
    <source>
        <dbReference type="ARBA" id="ARBA00022989"/>
    </source>
</evidence>
<dbReference type="InterPro" id="IPR047817">
    <property type="entry name" value="ABC2_TM_bact-type"/>
</dbReference>
<dbReference type="Pfam" id="PF12698">
    <property type="entry name" value="ABC2_membrane_3"/>
    <property type="match status" value="1"/>
</dbReference>
<dbReference type="PANTHER" id="PTHR43038:SF3">
    <property type="entry name" value="ABC TRANSPORTER G FAMILY MEMBER 20 ISOFORM X1"/>
    <property type="match status" value="1"/>
</dbReference>
<feature type="transmembrane region" description="Helical" evidence="7">
    <location>
        <begin position="617"/>
        <end position="638"/>
    </location>
</feature>
<feature type="domain" description="ABC transmembrane type-2" evidence="9">
    <location>
        <begin position="472"/>
        <end position="701"/>
    </location>
</feature>
<dbReference type="InterPro" id="IPR013525">
    <property type="entry name" value="ABC2_TM"/>
</dbReference>